<organism evidence="3 4">
    <name type="scientific">Niabella pedocola</name>
    <dbReference type="NCBI Taxonomy" id="1752077"/>
    <lineage>
        <taxon>Bacteria</taxon>
        <taxon>Pseudomonadati</taxon>
        <taxon>Bacteroidota</taxon>
        <taxon>Chitinophagia</taxon>
        <taxon>Chitinophagales</taxon>
        <taxon>Chitinophagaceae</taxon>
        <taxon>Niabella</taxon>
    </lineage>
</organism>
<keyword evidence="1" id="KW-0408">Iron</keyword>
<dbReference type="InterPro" id="IPR038157">
    <property type="entry name" value="FeoA_core_dom"/>
</dbReference>
<name>A0ABS8PT90_9BACT</name>
<sequence>MEQQKELLLSDLKPGQRARIQKFTTEEIFLKLMEMGCLPGEEIEIIKVAPLNDPISISVAGYILSLRLDEARFIVVSTVN</sequence>
<dbReference type="SUPFAM" id="SSF50037">
    <property type="entry name" value="C-terminal domain of transcriptional repressors"/>
    <property type="match status" value="1"/>
</dbReference>
<accession>A0ABS8PT90</accession>
<dbReference type="InterPro" id="IPR008988">
    <property type="entry name" value="Transcriptional_repressor_C"/>
</dbReference>
<comment type="caution">
    <text evidence="3">The sequence shown here is derived from an EMBL/GenBank/DDBJ whole genome shotgun (WGS) entry which is preliminary data.</text>
</comment>
<dbReference type="SMART" id="SM00899">
    <property type="entry name" value="FeoA"/>
    <property type="match status" value="1"/>
</dbReference>
<protein>
    <submittedName>
        <fullName evidence="3">Ferrous iron transport protein A</fullName>
    </submittedName>
</protein>
<gene>
    <name evidence="3" type="ORF">LQ567_16080</name>
</gene>
<dbReference type="RefSeq" id="WP_231005881.1">
    <property type="nucleotide sequence ID" value="NZ_JAJNEC010000005.1"/>
</dbReference>
<dbReference type="EMBL" id="JAJNEC010000005">
    <property type="protein sequence ID" value="MCD2424299.1"/>
    <property type="molecule type" value="Genomic_DNA"/>
</dbReference>
<dbReference type="PANTHER" id="PTHR42954">
    <property type="entry name" value="FE(2+) TRANSPORT PROTEIN A"/>
    <property type="match status" value="1"/>
</dbReference>
<evidence type="ECO:0000259" key="2">
    <source>
        <dbReference type="SMART" id="SM00899"/>
    </source>
</evidence>
<evidence type="ECO:0000313" key="4">
    <source>
        <dbReference type="Proteomes" id="UP001199816"/>
    </source>
</evidence>
<keyword evidence="4" id="KW-1185">Reference proteome</keyword>
<reference evidence="3 4" key="1">
    <citation type="submission" date="2021-11" db="EMBL/GenBank/DDBJ databases">
        <title>Genomic of Niabella pedocola.</title>
        <authorList>
            <person name="Wu T."/>
        </authorList>
    </citation>
    <scope>NUCLEOTIDE SEQUENCE [LARGE SCALE GENOMIC DNA]</scope>
    <source>
        <strain evidence="3 4">JCM 31011</strain>
    </source>
</reference>
<dbReference type="Proteomes" id="UP001199816">
    <property type="component" value="Unassembled WGS sequence"/>
</dbReference>
<evidence type="ECO:0000313" key="3">
    <source>
        <dbReference type="EMBL" id="MCD2424299.1"/>
    </source>
</evidence>
<dbReference type="InterPro" id="IPR052713">
    <property type="entry name" value="FeoA"/>
</dbReference>
<dbReference type="Gene3D" id="2.30.30.90">
    <property type="match status" value="1"/>
</dbReference>
<proteinExistence type="predicted"/>
<dbReference type="InterPro" id="IPR007167">
    <property type="entry name" value="Fe-transptr_FeoA-like"/>
</dbReference>
<evidence type="ECO:0000256" key="1">
    <source>
        <dbReference type="ARBA" id="ARBA00023004"/>
    </source>
</evidence>
<feature type="domain" description="Ferrous iron transporter FeoA-like" evidence="2">
    <location>
        <begin position="7"/>
        <end position="78"/>
    </location>
</feature>
<dbReference type="Pfam" id="PF04023">
    <property type="entry name" value="FeoA"/>
    <property type="match status" value="1"/>
</dbReference>
<dbReference type="PANTHER" id="PTHR42954:SF2">
    <property type="entry name" value="FE(2+) TRANSPORT PROTEIN A"/>
    <property type="match status" value="1"/>
</dbReference>